<evidence type="ECO:0000259" key="1">
    <source>
        <dbReference type="SMART" id="SM00382"/>
    </source>
</evidence>
<evidence type="ECO:0000313" key="4">
    <source>
        <dbReference type="Proteomes" id="UP000515908"/>
    </source>
</evidence>
<name>A0A7G2CHL7_9TRYP</name>
<dbReference type="AlphaFoldDB" id="A0A7G2CHL7"/>
<dbReference type="SMART" id="SM00487">
    <property type="entry name" value="DEXDc"/>
    <property type="match status" value="1"/>
</dbReference>
<accession>A0A7G2CHL7</accession>
<dbReference type="InterPro" id="IPR014001">
    <property type="entry name" value="Helicase_ATP-bd"/>
</dbReference>
<dbReference type="Proteomes" id="UP000515908">
    <property type="component" value="Chromosome 09"/>
</dbReference>
<dbReference type="EMBL" id="LR877153">
    <property type="protein sequence ID" value="CAD2217712.1"/>
    <property type="molecule type" value="Genomic_DNA"/>
</dbReference>
<organism evidence="3 4">
    <name type="scientific">Angomonas deanei</name>
    <dbReference type="NCBI Taxonomy" id="59799"/>
    <lineage>
        <taxon>Eukaryota</taxon>
        <taxon>Discoba</taxon>
        <taxon>Euglenozoa</taxon>
        <taxon>Kinetoplastea</taxon>
        <taxon>Metakinetoplastina</taxon>
        <taxon>Trypanosomatida</taxon>
        <taxon>Trypanosomatidae</taxon>
        <taxon>Strigomonadinae</taxon>
        <taxon>Angomonas</taxon>
    </lineage>
</organism>
<dbReference type="Gene3D" id="3.40.50.300">
    <property type="entry name" value="P-loop containing nucleotide triphosphate hydrolases"/>
    <property type="match status" value="1"/>
</dbReference>
<sequence length="971" mass="109284">MTEALPAFRPSDFFTAKCVIRQRFDFMKKHGGGAAAPRQADEQAVERMRRGDQFEEDCLKEGNVPPRLCDLRCQGAINNPCESVKALLKAVKKAQHEWEKAKEEGSTGALVGTVVNSFQQLHLYPPAELQGKGVAFSRAFADLVRIEYDTKGVVVHVLDCKYSAKKSEYQEKQVVCYILYINHLLWSNKIDIAPAQLKGSVILPREHADRKDKLTYSGMVEKGCYVECPISSVDRLRAKMVTYFEQILPNKLGQGWRDKTNAFVDMEDTDWKFIPGYCEDCPHLADCQAVITGKLTNTTTAERCLPTSQVVPAVHLPGGYSHSHVFLREDGGQDGNVFTEEERGYIRENKNIFVLDTRTEAQLREMFLTHEKGVFYSEGVLNLDMAVPPTHISELSNKIYVMDTFVKELFPRLPWKGPLSRECLLYIVSDQRSGIPANVDGYANAVERLYLYFNQRRWLFTPFRYPKTTPTDDWSVPEQLTQEVVLQALMRQLHYEARGKVREDGDSRYLKSIHVRAKVTKPPECSVTLSLHPDSRERNAINIDLCAGKKTFSGTLLYKLSKGNLSVPKKIRLEAWEAARLFQATPVTVKVEMPEPLVAEGEFNGLLLFYSDGFMSNEVLCRPLVAASHVYKMDHHCTLAPYILGNETNFTAVAPWGSVYSDARREQLRQYALPGATTRQQEAYQHVLSDCPLTVLWGPPGTGKTTILAQILSTLSRAAEKPLRILIVACTNDALGLLQGRMKKEGVSGTYLGREKKNTAFEPVVFSTIFMLCKEYYFHDFRQNPFDMVVIDEASMFPTTEAAVVAQFLKPQQHKILLGGDHRQLGPILADASNDPHYLKTLPQLRHCTGSVLDAVMTHVNVDHLPAHVIQLDECFRSPANLIAIYNELYPLPIRAQGREASAVLYKVVIPRGEMEEDVVARIAEDFGGTGETTFVVTPHRVQRAAIQGRCTLVPSPSTLLSASRVRRRTM</sequence>
<dbReference type="InterPro" id="IPR003593">
    <property type="entry name" value="AAA+_ATPase"/>
</dbReference>
<evidence type="ECO:0000313" key="3">
    <source>
        <dbReference type="EMBL" id="CAD2217712.1"/>
    </source>
</evidence>
<dbReference type="SUPFAM" id="SSF52540">
    <property type="entry name" value="P-loop containing nucleoside triphosphate hydrolases"/>
    <property type="match status" value="1"/>
</dbReference>
<dbReference type="Pfam" id="PF13604">
    <property type="entry name" value="AAA_30"/>
    <property type="match status" value="1"/>
</dbReference>
<dbReference type="PANTHER" id="PTHR43788">
    <property type="entry name" value="DNA2/NAM7 HELICASE FAMILY MEMBER"/>
    <property type="match status" value="1"/>
</dbReference>
<evidence type="ECO:0000259" key="2">
    <source>
        <dbReference type="SMART" id="SM00487"/>
    </source>
</evidence>
<reference evidence="3 4" key="1">
    <citation type="submission" date="2020-08" db="EMBL/GenBank/DDBJ databases">
        <authorList>
            <person name="Newling K."/>
            <person name="Davey J."/>
            <person name="Forrester S."/>
        </authorList>
    </citation>
    <scope>NUCLEOTIDE SEQUENCE [LARGE SCALE GENOMIC DNA]</scope>
    <source>
        <strain evidence="4">Crithidia deanei Carvalho (ATCC PRA-265)</strain>
    </source>
</reference>
<dbReference type="CDD" id="cd17934">
    <property type="entry name" value="DEXXQc_Upf1-like"/>
    <property type="match status" value="1"/>
</dbReference>
<dbReference type="InterPro" id="IPR050534">
    <property type="entry name" value="Coronavir_polyprotein_1ab"/>
</dbReference>
<dbReference type="InterPro" id="IPR027417">
    <property type="entry name" value="P-loop_NTPase"/>
</dbReference>
<feature type="domain" description="AAA+ ATPase" evidence="1">
    <location>
        <begin position="690"/>
        <end position="863"/>
    </location>
</feature>
<dbReference type="VEuPathDB" id="TriTrypDB:ADEAN_000519200"/>
<dbReference type="SMART" id="SM00382">
    <property type="entry name" value="AAA"/>
    <property type="match status" value="1"/>
</dbReference>
<proteinExistence type="predicted"/>
<feature type="domain" description="Helicase ATP-binding" evidence="2">
    <location>
        <begin position="672"/>
        <end position="845"/>
    </location>
</feature>
<gene>
    <name evidence="3" type="ORF">ADEAN_000519200</name>
</gene>
<keyword evidence="4" id="KW-1185">Reference proteome</keyword>
<protein>
    <submittedName>
        <fullName evidence="3">AAA domain/Type III restriction enzyme, res subunit/Uncharacterized conserved protein (DUF2075), putative</fullName>
    </submittedName>
</protein>
<dbReference type="OrthoDB" id="6513042at2759"/>